<organism evidence="1 2">
    <name type="scientific">Brachionus calyciflorus</name>
    <dbReference type="NCBI Taxonomy" id="104777"/>
    <lineage>
        <taxon>Eukaryota</taxon>
        <taxon>Metazoa</taxon>
        <taxon>Spiralia</taxon>
        <taxon>Gnathifera</taxon>
        <taxon>Rotifera</taxon>
        <taxon>Eurotatoria</taxon>
        <taxon>Monogononta</taxon>
        <taxon>Pseudotrocha</taxon>
        <taxon>Ploima</taxon>
        <taxon>Brachionidae</taxon>
        <taxon>Brachionus</taxon>
    </lineage>
</organism>
<sequence>MSNILSKLEKNEIIYFNFTLFNQFGEIFSKFDTKAFLVLNSSTPKPLKFKFSYKELSVLSGFLLYYRYDKSYWNNFKKYFEFSNDSITEFFLSKIVRSNIRNSKAILEWSMGDKNWIQNIQIDYEDLISNHTNISLVYSCHINSPN</sequence>
<keyword evidence="2" id="KW-1185">Reference proteome</keyword>
<evidence type="ECO:0000313" key="2">
    <source>
        <dbReference type="Proteomes" id="UP000663879"/>
    </source>
</evidence>
<reference evidence="1" key="1">
    <citation type="submission" date="2021-02" db="EMBL/GenBank/DDBJ databases">
        <authorList>
            <person name="Nowell W R."/>
        </authorList>
    </citation>
    <scope>NUCLEOTIDE SEQUENCE</scope>
    <source>
        <strain evidence="1">Ploen Becks lab</strain>
    </source>
</reference>
<accession>A0A814G4B6</accession>
<dbReference type="EMBL" id="CAJNOC010003634">
    <property type="protein sequence ID" value="CAF0991578.1"/>
    <property type="molecule type" value="Genomic_DNA"/>
</dbReference>
<name>A0A814G4B6_9BILA</name>
<proteinExistence type="predicted"/>
<dbReference type="Proteomes" id="UP000663879">
    <property type="component" value="Unassembled WGS sequence"/>
</dbReference>
<gene>
    <name evidence="1" type="ORF">OXX778_LOCUS15940</name>
</gene>
<dbReference type="AlphaFoldDB" id="A0A814G4B6"/>
<evidence type="ECO:0000313" key="1">
    <source>
        <dbReference type="EMBL" id="CAF0991578.1"/>
    </source>
</evidence>
<comment type="caution">
    <text evidence="1">The sequence shown here is derived from an EMBL/GenBank/DDBJ whole genome shotgun (WGS) entry which is preliminary data.</text>
</comment>
<protein>
    <submittedName>
        <fullName evidence="1">Uncharacterized protein</fullName>
    </submittedName>
</protein>